<evidence type="ECO:0000313" key="2">
    <source>
        <dbReference type="Proteomes" id="UP001378592"/>
    </source>
</evidence>
<protein>
    <submittedName>
        <fullName evidence="1">Uncharacterized protein</fullName>
    </submittedName>
</protein>
<proteinExistence type="predicted"/>
<dbReference type="EMBL" id="JAZDUA010000275">
    <property type="protein sequence ID" value="KAK7862413.1"/>
    <property type="molecule type" value="Genomic_DNA"/>
</dbReference>
<dbReference type="Gene3D" id="2.60.40.10">
    <property type="entry name" value="Immunoglobulins"/>
    <property type="match status" value="1"/>
</dbReference>
<dbReference type="PANTHER" id="PTHR23278">
    <property type="entry name" value="SIDESTEP PROTEIN"/>
    <property type="match status" value="1"/>
</dbReference>
<comment type="caution">
    <text evidence="1">The sequence shown here is derived from an EMBL/GenBank/DDBJ whole genome shotgun (WGS) entry which is preliminary data.</text>
</comment>
<gene>
    <name evidence="1" type="ORF">R5R35_008893</name>
</gene>
<keyword evidence="2" id="KW-1185">Reference proteome</keyword>
<sequence length="120" mass="13671">MVDDGDGKPAFRPYSFCNKPNKNLAQRRPAPRVTWWQANALLDDTYESAGERRVRNNLYIDELERKQLLTVLTCQAINNNLTVPLSAAVTIDLNRKCLLCAFGEPRVDLQCQCSRKNNCL</sequence>
<name>A0AAN9VSE0_9ORTH</name>
<dbReference type="Proteomes" id="UP001378592">
    <property type="component" value="Unassembled WGS sequence"/>
</dbReference>
<evidence type="ECO:0000313" key="1">
    <source>
        <dbReference type="EMBL" id="KAK7862413.1"/>
    </source>
</evidence>
<dbReference type="PANTHER" id="PTHR23278:SF30">
    <property type="entry name" value="SIDESTEP VIII, ISOFORM B"/>
    <property type="match status" value="1"/>
</dbReference>
<reference evidence="1 2" key="1">
    <citation type="submission" date="2024-03" db="EMBL/GenBank/DDBJ databases">
        <title>The genome assembly and annotation of the cricket Gryllus longicercus Weissman &amp; Gray.</title>
        <authorList>
            <person name="Szrajer S."/>
            <person name="Gray D."/>
            <person name="Ylla G."/>
        </authorList>
    </citation>
    <scope>NUCLEOTIDE SEQUENCE [LARGE SCALE GENOMIC DNA]</scope>
    <source>
        <strain evidence="1">DAG 2021-001</strain>
        <tissue evidence="1">Whole body minus gut</tissue>
    </source>
</reference>
<accession>A0AAN9VSE0</accession>
<organism evidence="1 2">
    <name type="scientific">Gryllus longicercus</name>
    <dbReference type="NCBI Taxonomy" id="2509291"/>
    <lineage>
        <taxon>Eukaryota</taxon>
        <taxon>Metazoa</taxon>
        <taxon>Ecdysozoa</taxon>
        <taxon>Arthropoda</taxon>
        <taxon>Hexapoda</taxon>
        <taxon>Insecta</taxon>
        <taxon>Pterygota</taxon>
        <taxon>Neoptera</taxon>
        <taxon>Polyneoptera</taxon>
        <taxon>Orthoptera</taxon>
        <taxon>Ensifera</taxon>
        <taxon>Gryllidea</taxon>
        <taxon>Grylloidea</taxon>
        <taxon>Gryllidae</taxon>
        <taxon>Gryllinae</taxon>
        <taxon>Gryllus</taxon>
    </lineage>
</organism>
<dbReference type="AlphaFoldDB" id="A0AAN9VSE0"/>
<dbReference type="InterPro" id="IPR013783">
    <property type="entry name" value="Ig-like_fold"/>
</dbReference>